<organism evidence="1 2">
    <name type="scientific">Pararhizobium polonicum</name>
    <dbReference type="NCBI Taxonomy" id="1612624"/>
    <lineage>
        <taxon>Bacteria</taxon>
        <taxon>Pseudomonadati</taxon>
        <taxon>Pseudomonadota</taxon>
        <taxon>Alphaproteobacteria</taxon>
        <taxon>Hyphomicrobiales</taxon>
        <taxon>Rhizobiaceae</taxon>
        <taxon>Rhizobium/Agrobacterium group</taxon>
        <taxon>Pararhizobium</taxon>
    </lineage>
</organism>
<comment type="caution">
    <text evidence="1">The sequence shown here is derived from an EMBL/GenBank/DDBJ whole genome shotgun (WGS) entry which is preliminary data.</text>
</comment>
<dbReference type="Proteomes" id="UP000093111">
    <property type="component" value="Unassembled WGS sequence"/>
</dbReference>
<evidence type="ECO:0000313" key="2">
    <source>
        <dbReference type="Proteomes" id="UP000093111"/>
    </source>
</evidence>
<proteinExistence type="predicted"/>
<dbReference type="PATRIC" id="fig|1612624.7.peg.2722"/>
<keyword evidence="2" id="KW-1185">Reference proteome</keyword>
<dbReference type="EMBL" id="LGLV01000018">
    <property type="protein sequence ID" value="OBZ92666.1"/>
    <property type="molecule type" value="Genomic_DNA"/>
</dbReference>
<dbReference type="AlphaFoldDB" id="A0A1C7NVE9"/>
<accession>A0A1C7NVE9</accession>
<evidence type="ECO:0000313" key="1">
    <source>
        <dbReference type="EMBL" id="OBZ92666.1"/>
    </source>
</evidence>
<sequence length="148" mass="15995">MNVPPAKTLRRHLFFRARSAYLRLMRLAILTLTVFCALISGWTASLARVQDLGGMAAMHHADAAAGHDMQASGAEHDRSCSAGHPCDKHSKTVHPLLCAACFAVVLDAHGLDRVELPAATVHPLPQKPMQTTALKPRFPPPKTVLSFS</sequence>
<gene>
    <name evidence="1" type="ORF">ADU59_25080</name>
</gene>
<protein>
    <submittedName>
        <fullName evidence="1">Uncharacterized protein</fullName>
    </submittedName>
</protein>
<dbReference type="STRING" id="1612624.ADU59_25080"/>
<name>A0A1C7NVE9_9HYPH</name>
<reference evidence="1 2" key="1">
    <citation type="journal article" date="2016" name="Syst. Appl. Microbiol.">
        <title>Pararhizobium polonicum sp. nov. isolated from tumors on stone fruit rootstocks.</title>
        <authorList>
            <person name="Pulawska J."/>
            <person name="Kuzmanovic N."/>
            <person name="Willems A."/>
            <person name="Pothier J.F."/>
        </authorList>
    </citation>
    <scope>NUCLEOTIDE SEQUENCE [LARGE SCALE GENOMIC DNA]</scope>
    <source>
        <strain evidence="1 2">F5.1</strain>
    </source>
</reference>